<dbReference type="eggNOG" id="ENOG5032QXP">
    <property type="taxonomic scope" value="Bacteria"/>
</dbReference>
<dbReference type="HOGENOM" id="CLU_2538275_0_0_9"/>
<organism evidence="1 2">
    <name type="scientific">Limosilactobacillus coleohominis 101-4-CHN</name>
    <dbReference type="NCBI Taxonomy" id="575594"/>
    <lineage>
        <taxon>Bacteria</taxon>
        <taxon>Bacillati</taxon>
        <taxon>Bacillota</taxon>
        <taxon>Bacilli</taxon>
        <taxon>Lactobacillales</taxon>
        <taxon>Lactobacillaceae</taxon>
        <taxon>Limosilactobacillus</taxon>
    </lineage>
</organism>
<sequence>MAFQRRYYQAGPKKREFYLDHQLKIKLRRCLSPNYLMMMAKIAQITTMRNTADILNLIFDGGITVDSVMHAVHELENQVVNQT</sequence>
<evidence type="ECO:0000313" key="2">
    <source>
        <dbReference type="Proteomes" id="UP000003987"/>
    </source>
</evidence>
<reference evidence="1 2" key="1">
    <citation type="submission" date="2009-06" db="EMBL/GenBank/DDBJ databases">
        <title>The Genome Sequence of Lactobacillus coleohominis strain 101-4-CHN.</title>
        <authorList>
            <consortium name="The Broad Institute Genome Sequencing Platform"/>
            <person name="Ward D."/>
            <person name="Young S.K."/>
            <person name="Zeng Q."/>
            <person name="Koehrsen M."/>
            <person name="Alvarado L."/>
            <person name="Berlin A."/>
            <person name="Borenstein D."/>
            <person name="Chen Z."/>
            <person name="Engels R."/>
            <person name="Freedman E."/>
            <person name="Gellesch M."/>
            <person name="Goldberg J."/>
            <person name="Griggs A."/>
            <person name="Gujja S."/>
            <person name="Heiman D."/>
            <person name="Hepburn T."/>
            <person name="Howarth C."/>
            <person name="Jen D."/>
            <person name="Larson L."/>
            <person name="Lewis B."/>
            <person name="Mehta T."/>
            <person name="Park D."/>
            <person name="Pearson M."/>
            <person name="Roberts A."/>
            <person name="Saif S."/>
            <person name="Shea T."/>
            <person name="Shenoy N."/>
            <person name="Sisk P."/>
            <person name="Stolte C."/>
            <person name="Sykes S."/>
            <person name="Walk T."/>
            <person name="White J."/>
            <person name="Yandava C."/>
            <person name="Liu Y."/>
            <person name="Xu Q."/>
            <person name="Lander E."/>
            <person name="Nusbaum C."/>
            <person name="Galagan J."/>
            <person name="Birren B."/>
        </authorList>
    </citation>
    <scope>NUCLEOTIDE SEQUENCE [LARGE SCALE GENOMIC DNA]</scope>
    <source>
        <strain evidence="1 2">101-4-CHN</strain>
    </source>
</reference>
<dbReference type="Proteomes" id="UP000003987">
    <property type="component" value="Unassembled WGS sequence"/>
</dbReference>
<gene>
    <name evidence="1" type="ORF">HMPREF0501_01250</name>
</gene>
<accession>C7XWW5</accession>
<keyword evidence="2" id="KW-1185">Reference proteome</keyword>
<name>C7XWW5_9LACO</name>
<protein>
    <submittedName>
        <fullName evidence="1">Uncharacterized protein</fullName>
    </submittedName>
</protein>
<dbReference type="AlphaFoldDB" id="C7XWW5"/>
<dbReference type="EMBL" id="GG698805">
    <property type="protein sequence ID" value="EEU29785.1"/>
    <property type="molecule type" value="Genomic_DNA"/>
</dbReference>
<proteinExistence type="predicted"/>
<evidence type="ECO:0000313" key="1">
    <source>
        <dbReference type="EMBL" id="EEU29785.1"/>
    </source>
</evidence>